<feature type="transmembrane region" description="Helical" evidence="1">
    <location>
        <begin position="12"/>
        <end position="38"/>
    </location>
</feature>
<accession>A0A914PFI0</accession>
<dbReference type="AlphaFoldDB" id="A0A914PFI0"/>
<feature type="transmembrane region" description="Helical" evidence="1">
    <location>
        <begin position="50"/>
        <end position="71"/>
    </location>
</feature>
<dbReference type="PANTHER" id="PTHR46891">
    <property type="entry name" value="SERPENTINE RECEPTOR, CLASS H-RELATED"/>
    <property type="match status" value="1"/>
</dbReference>
<keyword evidence="2" id="KW-1185">Reference proteome</keyword>
<keyword evidence="1" id="KW-0812">Transmembrane</keyword>
<keyword evidence="1" id="KW-0472">Membrane</keyword>
<protein>
    <submittedName>
        <fullName evidence="3">Serpentine Receptor, class Z</fullName>
    </submittedName>
</protein>
<evidence type="ECO:0000256" key="1">
    <source>
        <dbReference type="SAM" id="Phobius"/>
    </source>
</evidence>
<dbReference type="Proteomes" id="UP000887578">
    <property type="component" value="Unplaced"/>
</dbReference>
<sequence length="309" mass="36112">MGGYKWYLCHQMFWSYIFELYVSFLKPITLWPFFLAYSGGFLFRDISGKFTLNILCAISVFTGFSIAISLVHRYVQASPFSTFYQYYDNLYYRFFIYILLISSLQGVFFYYIYYYAPDFETLKSSSEAQNSIMKIFFAREPSIFGFDRANNKSFIVMFVVIAILLVFFIFLILLYFNFIRILFKNKMNMSSGTYELQKVLFKTLYIQICFISIILIAPLIISLILASFGIRWVSTFALYAFMLISIHPFADFITMIYFIKPYRVFIIGLIKSILRKMGFKINTQIVPTAIVSTSMGNSASAIVNNNNRS</sequence>
<reference evidence="3" key="1">
    <citation type="submission" date="2022-11" db="UniProtKB">
        <authorList>
            <consortium name="WormBaseParasite"/>
        </authorList>
    </citation>
    <scope>IDENTIFICATION</scope>
</reference>
<proteinExistence type="predicted"/>
<dbReference type="Pfam" id="PF10318">
    <property type="entry name" value="7TM_GPCR_Srh"/>
    <property type="match status" value="1"/>
</dbReference>
<keyword evidence="1" id="KW-1133">Transmembrane helix</keyword>
<feature type="transmembrane region" description="Helical" evidence="1">
    <location>
        <begin position="204"/>
        <end position="230"/>
    </location>
</feature>
<evidence type="ECO:0000313" key="2">
    <source>
        <dbReference type="Proteomes" id="UP000887578"/>
    </source>
</evidence>
<feature type="transmembrane region" description="Helical" evidence="1">
    <location>
        <begin position="154"/>
        <end position="183"/>
    </location>
</feature>
<dbReference type="WBParaSite" id="PDA_v2.g13518.t1">
    <property type="protein sequence ID" value="PDA_v2.g13518.t1"/>
    <property type="gene ID" value="PDA_v2.g13518"/>
</dbReference>
<evidence type="ECO:0000313" key="3">
    <source>
        <dbReference type="WBParaSite" id="PDA_v2.g13518.t1"/>
    </source>
</evidence>
<dbReference type="PANTHER" id="PTHR46891:SF13">
    <property type="entry name" value="SERPENTINE RECEPTOR, CLASS H"/>
    <property type="match status" value="1"/>
</dbReference>
<feature type="transmembrane region" description="Helical" evidence="1">
    <location>
        <begin position="91"/>
        <end position="113"/>
    </location>
</feature>
<name>A0A914PFI0_9BILA</name>
<feature type="transmembrane region" description="Helical" evidence="1">
    <location>
        <begin position="236"/>
        <end position="259"/>
    </location>
</feature>
<organism evidence="2 3">
    <name type="scientific">Panagrolaimus davidi</name>
    <dbReference type="NCBI Taxonomy" id="227884"/>
    <lineage>
        <taxon>Eukaryota</taxon>
        <taxon>Metazoa</taxon>
        <taxon>Ecdysozoa</taxon>
        <taxon>Nematoda</taxon>
        <taxon>Chromadorea</taxon>
        <taxon>Rhabditida</taxon>
        <taxon>Tylenchina</taxon>
        <taxon>Panagrolaimomorpha</taxon>
        <taxon>Panagrolaimoidea</taxon>
        <taxon>Panagrolaimidae</taxon>
        <taxon>Panagrolaimus</taxon>
    </lineage>
</organism>
<dbReference type="InterPro" id="IPR019422">
    <property type="entry name" value="7TM_GPCR_serpentine_rcpt_Srh"/>
</dbReference>